<dbReference type="Proteomes" id="UP000274504">
    <property type="component" value="Unassembled WGS sequence"/>
</dbReference>
<dbReference type="AlphaFoldDB" id="A0A0R3SND1"/>
<reference evidence="1 2" key="2">
    <citation type="submission" date="2018-11" db="EMBL/GenBank/DDBJ databases">
        <authorList>
            <consortium name="Pathogen Informatics"/>
        </authorList>
    </citation>
    <scope>NUCLEOTIDE SEQUENCE [LARGE SCALE GENOMIC DNA]</scope>
</reference>
<evidence type="ECO:0000313" key="3">
    <source>
        <dbReference type="WBParaSite" id="HDID_0000644601-mRNA-1"/>
    </source>
</evidence>
<protein>
    <submittedName>
        <fullName evidence="1 3">Uncharacterized protein</fullName>
    </submittedName>
</protein>
<dbReference type="WBParaSite" id="HDID_0000644601-mRNA-1">
    <property type="protein sequence ID" value="HDID_0000644601-mRNA-1"/>
    <property type="gene ID" value="HDID_0000644601"/>
</dbReference>
<evidence type="ECO:0000313" key="2">
    <source>
        <dbReference type="Proteomes" id="UP000274504"/>
    </source>
</evidence>
<name>A0A0R3SND1_HYMDI</name>
<reference evidence="3" key="1">
    <citation type="submission" date="2017-02" db="UniProtKB">
        <authorList>
            <consortium name="WormBaseParasite"/>
        </authorList>
    </citation>
    <scope>IDENTIFICATION</scope>
</reference>
<dbReference type="EMBL" id="UYSG01005451">
    <property type="protein sequence ID" value="VDL58762.1"/>
    <property type="molecule type" value="Genomic_DNA"/>
</dbReference>
<evidence type="ECO:0000313" key="1">
    <source>
        <dbReference type="EMBL" id="VDL58762.1"/>
    </source>
</evidence>
<accession>A0A0R3SND1</accession>
<proteinExistence type="predicted"/>
<organism evidence="3">
    <name type="scientific">Hymenolepis diminuta</name>
    <name type="common">Rat tapeworm</name>
    <dbReference type="NCBI Taxonomy" id="6216"/>
    <lineage>
        <taxon>Eukaryota</taxon>
        <taxon>Metazoa</taxon>
        <taxon>Spiralia</taxon>
        <taxon>Lophotrochozoa</taxon>
        <taxon>Platyhelminthes</taxon>
        <taxon>Cestoda</taxon>
        <taxon>Eucestoda</taxon>
        <taxon>Cyclophyllidea</taxon>
        <taxon>Hymenolepididae</taxon>
        <taxon>Hymenolepis</taxon>
    </lineage>
</organism>
<gene>
    <name evidence="1" type="ORF">HDID_LOCUS6444</name>
</gene>
<sequence length="73" mass="8385">METVMRTDSTLVNAMDARVLYPPTWFVKPAPKRLRNTFSVEVEVQVAVVVALDVRIRRPHRSQTQSPISHRAK</sequence>